<organism evidence="3">
    <name type="scientific">Vibrio chaetopteri</name>
    <dbReference type="NCBI Taxonomy" id="3016528"/>
    <lineage>
        <taxon>Bacteria</taxon>
        <taxon>Pseudomonadati</taxon>
        <taxon>Pseudomonadota</taxon>
        <taxon>Gammaproteobacteria</taxon>
        <taxon>Vibrionales</taxon>
        <taxon>Vibrionaceae</taxon>
        <taxon>Vibrio</taxon>
    </lineage>
</organism>
<dbReference type="EMBL" id="CP115920">
    <property type="protein sequence ID" value="XCD16287.1"/>
    <property type="molecule type" value="Genomic_DNA"/>
</dbReference>
<evidence type="ECO:0000256" key="1">
    <source>
        <dbReference type="SAM" id="SignalP"/>
    </source>
</evidence>
<evidence type="ECO:0000313" key="3">
    <source>
        <dbReference type="EMBL" id="XCD16287.1"/>
    </source>
</evidence>
<dbReference type="KEGG" id="vck:PG915_01480"/>
<feature type="signal peptide" evidence="1">
    <location>
        <begin position="1"/>
        <end position="24"/>
    </location>
</feature>
<sequence>MVTARRTVTHLVALLCLVGVLSLAGHHVSATDIYHWKDEQGNIHFSDFPDSPNAQAISLPDVPAPPQVLNEAPVDWTSSPYLEQSQKQASTKLAVAITRPQHDATLRNNSGDFSVSASISGSLTDIQTLQLLLDGRPYGSPQTTASWSLTNIDRGTHTLTIQVQQSGKVIASSNTITVHLHRASVQ</sequence>
<dbReference type="InterPro" id="IPR025392">
    <property type="entry name" value="DUF4124"/>
</dbReference>
<name>A0AAU8BJU8_9VIBR</name>
<gene>
    <name evidence="3" type="ORF">PG915_01480</name>
</gene>
<dbReference type="AlphaFoldDB" id="A0AAU8BJU8"/>
<dbReference type="Gene3D" id="2.60.40.10">
    <property type="entry name" value="Immunoglobulins"/>
    <property type="match status" value="1"/>
</dbReference>
<reference evidence="3" key="1">
    <citation type="submission" date="2023-01" db="EMBL/GenBank/DDBJ databases">
        <title>Vibrio sp. CB1-14 genome sequencing.</title>
        <authorList>
            <person name="Otstavnykh N."/>
            <person name="Isaeva M."/>
            <person name="Meleshko D."/>
        </authorList>
    </citation>
    <scope>NUCLEOTIDE SEQUENCE</scope>
    <source>
        <strain evidence="3">CB1-14</strain>
    </source>
</reference>
<dbReference type="Pfam" id="PF17957">
    <property type="entry name" value="Big_7"/>
    <property type="match status" value="1"/>
</dbReference>
<accession>A0AAU8BJU8</accession>
<dbReference type="RefSeq" id="WP_353497578.1">
    <property type="nucleotide sequence ID" value="NZ_CP115920.1"/>
</dbReference>
<evidence type="ECO:0000259" key="2">
    <source>
        <dbReference type="Pfam" id="PF13511"/>
    </source>
</evidence>
<dbReference type="InterPro" id="IPR013783">
    <property type="entry name" value="Ig-like_fold"/>
</dbReference>
<feature type="chain" id="PRO_5043336132" evidence="1">
    <location>
        <begin position="25"/>
        <end position="186"/>
    </location>
</feature>
<protein>
    <submittedName>
        <fullName evidence="3">DUF4124 domain-containing protein</fullName>
    </submittedName>
</protein>
<dbReference type="Pfam" id="PF13511">
    <property type="entry name" value="DUF4124"/>
    <property type="match status" value="1"/>
</dbReference>
<proteinExistence type="predicted"/>
<feature type="domain" description="DUF4124" evidence="2">
    <location>
        <begin position="28"/>
        <end position="72"/>
    </location>
</feature>
<keyword evidence="1" id="KW-0732">Signal</keyword>